<accession>A0A3M7R794</accession>
<feature type="region of interest" description="Disordered" evidence="1">
    <location>
        <begin position="157"/>
        <end position="195"/>
    </location>
</feature>
<feature type="compositionally biased region" description="Basic residues" evidence="1">
    <location>
        <begin position="185"/>
        <end position="195"/>
    </location>
</feature>
<dbReference type="EMBL" id="REGN01004042">
    <property type="protein sequence ID" value="RNA19437.1"/>
    <property type="molecule type" value="Genomic_DNA"/>
</dbReference>
<keyword evidence="2" id="KW-1133">Transmembrane helix</keyword>
<keyword evidence="2" id="KW-0472">Membrane</keyword>
<feature type="transmembrane region" description="Helical" evidence="2">
    <location>
        <begin position="33"/>
        <end position="52"/>
    </location>
</feature>
<keyword evidence="2" id="KW-0812">Transmembrane</keyword>
<evidence type="ECO:0000313" key="4">
    <source>
        <dbReference type="Proteomes" id="UP000276133"/>
    </source>
</evidence>
<reference evidence="3 4" key="1">
    <citation type="journal article" date="2018" name="Sci. Rep.">
        <title>Genomic signatures of local adaptation to the degree of environmental predictability in rotifers.</title>
        <authorList>
            <person name="Franch-Gras L."/>
            <person name="Hahn C."/>
            <person name="Garcia-Roger E.M."/>
            <person name="Carmona M.J."/>
            <person name="Serra M."/>
            <person name="Gomez A."/>
        </authorList>
    </citation>
    <scope>NUCLEOTIDE SEQUENCE [LARGE SCALE GENOMIC DNA]</scope>
    <source>
        <strain evidence="3">HYR1</strain>
    </source>
</reference>
<dbReference type="Proteomes" id="UP000276133">
    <property type="component" value="Unassembled WGS sequence"/>
</dbReference>
<evidence type="ECO:0000256" key="2">
    <source>
        <dbReference type="SAM" id="Phobius"/>
    </source>
</evidence>
<keyword evidence="4" id="KW-1185">Reference proteome</keyword>
<protein>
    <submittedName>
        <fullName evidence="3">Uncharacterized protein</fullName>
    </submittedName>
</protein>
<proteinExistence type="predicted"/>
<comment type="caution">
    <text evidence="3">The sequence shown here is derived from an EMBL/GenBank/DDBJ whole genome shotgun (WGS) entry which is preliminary data.</text>
</comment>
<organism evidence="3 4">
    <name type="scientific">Brachionus plicatilis</name>
    <name type="common">Marine rotifer</name>
    <name type="synonym">Brachionus muelleri</name>
    <dbReference type="NCBI Taxonomy" id="10195"/>
    <lineage>
        <taxon>Eukaryota</taxon>
        <taxon>Metazoa</taxon>
        <taxon>Spiralia</taxon>
        <taxon>Gnathifera</taxon>
        <taxon>Rotifera</taxon>
        <taxon>Eurotatoria</taxon>
        <taxon>Monogononta</taxon>
        <taxon>Pseudotrocha</taxon>
        <taxon>Ploima</taxon>
        <taxon>Brachionidae</taxon>
        <taxon>Brachionus</taxon>
    </lineage>
</organism>
<sequence>MENIQNRVYTTTLLQFKSYEKLKSFKANLMKRLLFTDTYFVRILIIFLLAFIPKSFEFKASLYANKINKILHEISRCLSLIYFVKDVSLNQTLNPKTRQTQNNSAQFKYLFDTMFLNFGIFKILFDKKRFFSVQFKTNLYISFPRLLLNSSFPFPKVEKRNSRGKKKEMKGRIEEESKNKMRTISSRKKANKNKR</sequence>
<evidence type="ECO:0000313" key="3">
    <source>
        <dbReference type="EMBL" id="RNA19437.1"/>
    </source>
</evidence>
<feature type="compositionally biased region" description="Basic and acidic residues" evidence="1">
    <location>
        <begin position="170"/>
        <end position="179"/>
    </location>
</feature>
<name>A0A3M7R794_BRAPC</name>
<evidence type="ECO:0000256" key="1">
    <source>
        <dbReference type="SAM" id="MobiDB-lite"/>
    </source>
</evidence>
<dbReference type="AlphaFoldDB" id="A0A3M7R794"/>
<gene>
    <name evidence="3" type="ORF">BpHYR1_033280</name>
</gene>